<organism evidence="1 2">
    <name type="scientific">Babesia caballi</name>
    <dbReference type="NCBI Taxonomy" id="5871"/>
    <lineage>
        <taxon>Eukaryota</taxon>
        <taxon>Sar</taxon>
        <taxon>Alveolata</taxon>
        <taxon>Apicomplexa</taxon>
        <taxon>Aconoidasida</taxon>
        <taxon>Piroplasmida</taxon>
        <taxon>Babesiidae</taxon>
        <taxon>Babesia</taxon>
    </lineage>
</organism>
<keyword evidence="2" id="KW-1185">Reference proteome</keyword>
<dbReference type="RefSeq" id="XP_067713002.1">
    <property type="nucleotide sequence ID" value="XM_067856901.1"/>
</dbReference>
<protein>
    <submittedName>
        <fullName evidence="1">Transmembrane protein, putative</fullName>
    </submittedName>
</protein>
<keyword evidence="1" id="KW-0472">Membrane</keyword>
<dbReference type="AlphaFoldDB" id="A0AAV4LLR9"/>
<sequence>MAALWRLSGADGLPWGAVPGEVKLEELSLEDDLEKYPLCETLLSEDSAALKYCLNGSTCRIGPGPEDHLQIVCDCSVIATQDYFFAGPQCATKVMRTYRTQKARNLDSTVQVVNTCFLEDVLGMNQWKNDVATVGHLPL</sequence>
<comment type="caution">
    <text evidence="1">The sequence shown here is derived from an EMBL/GenBank/DDBJ whole genome shotgun (WGS) entry which is preliminary data.</text>
</comment>
<evidence type="ECO:0000313" key="1">
    <source>
        <dbReference type="EMBL" id="GIX60931.1"/>
    </source>
</evidence>
<evidence type="ECO:0000313" key="2">
    <source>
        <dbReference type="Proteomes" id="UP001497744"/>
    </source>
</evidence>
<dbReference type="EMBL" id="BPLF01000001">
    <property type="protein sequence ID" value="GIX60931.1"/>
    <property type="molecule type" value="Genomic_DNA"/>
</dbReference>
<reference evidence="1 2" key="1">
    <citation type="submission" date="2021-06" db="EMBL/GenBank/DDBJ databases">
        <title>Genome sequence of Babesia caballi.</title>
        <authorList>
            <person name="Yamagishi J."/>
            <person name="Kidaka T."/>
            <person name="Ochi A."/>
        </authorList>
    </citation>
    <scope>NUCLEOTIDE SEQUENCE [LARGE SCALE GENOMIC DNA]</scope>
    <source>
        <strain evidence="1">USDA-D6B2</strain>
    </source>
</reference>
<keyword evidence="1" id="KW-0812">Transmembrane</keyword>
<accession>A0AAV4LLR9</accession>
<gene>
    <name evidence="1" type="ORF">BcabD6B2_03660</name>
</gene>
<proteinExistence type="predicted"/>
<dbReference type="Proteomes" id="UP001497744">
    <property type="component" value="Unassembled WGS sequence"/>
</dbReference>
<name>A0AAV4LLR9_BABCB</name>
<dbReference type="GeneID" id="94192414"/>